<accession>A0ABR5T276</accession>
<reference evidence="1 2" key="1">
    <citation type="submission" date="2015-11" db="EMBL/GenBank/DDBJ databases">
        <authorList>
            <person name="Sahl J."/>
            <person name="Wagner D."/>
            <person name="Keim P."/>
        </authorList>
    </citation>
    <scope>NUCLEOTIDE SEQUENCE [LARGE SCALE GENOMIC DNA]</scope>
    <source>
        <strain evidence="1 2">BDU18</strain>
    </source>
</reference>
<evidence type="ECO:0000313" key="2">
    <source>
        <dbReference type="Proteomes" id="UP000070255"/>
    </source>
</evidence>
<dbReference type="EMBL" id="LNJQ01000004">
    <property type="protein sequence ID" value="KWZ37333.1"/>
    <property type="molecule type" value="Genomic_DNA"/>
</dbReference>
<organism evidence="1 2">
    <name type="scientific">Burkholderia savannae</name>
    <dbReference type="NCBI Taxonomy" id="1637837"/>
    <lineage>
        <taxon>Bacteria</taxon>
        <taxon>Pseudomonadati</taxon>
        <taxon>Pseudomonadota</taxon>
        <taxon>Betaproteobacteria</taxon>
        <taxon>Burkholderiales</taxon>
        <taxon>Burkholderiaceae</taxon>
        <taxon>Burkholderia</taxon>
        <taxon>pseudomallei group</taxon>
    </lineage>
</organism>
<gene>
    <name evidence="1" type="ORF">WS72_20275</name>
</gene>
<comment type="caution">
    <text evidence="1">The sequence shown here is derived from an EMBL/GenBank/DDBJ whole genome shotgun (WGS) entry which is preliminary data.</text>
</comment>
<proteinExistence type="predicted"/>
<dbReference type="Proteomes" id="UP000070255">
    <property type="component" value="Unassembled WGS sequence"/>
</dbReference>
<protein>
    <submittedName>
        <fullName evidence="1">Uncharacterized protein</fullName>
    </submittedName>
</protein>
<name>A0ABR5T276_9BURK</name>
<sequence length="59" mass="6575">MRRARIDRCRPFLSVRAAANRCDMNAVSAASGPAIAVRRRACARRRPDPVDRRAPDARA</sequence>
<keyword evidence="2" id="KW-1185">Reference proteome</keyword>
<evidence type="ECO:0000313" key="1">
    <source>
        <dbReference type="EMBL" id="KWZ37333.1"/>
    </source>
</evidence>